<feature type="region of interest" description="Disordered" evidence="1">
    <location>
        <begin position="19"/>
        <end position="40"/>
    </location>
</feature>
<dbReference type="Proteomes" id="UP000247091">
    <property type="component" value="Segment"/>
</dbReference>
<protein>
    <submittedName>
        <fullName evidence="2">Uncharacterized protein</fullName>
    </submittedName>
</protein>
<evidence type="ECO:0000313" key="3">
    <source>
        <dbReference type="Proteomes" id="UP000247091"/>
    </source>
</evidence>
<evidence type="ECO:0000256" key="1">
    <source>
        <dbReference type="SAM" id="MobiDB-lite"/>
    </source>
</evidence>
<dbReference type="EMBL" id="JX997169">
    <property type="protein sequence ID" value="AGE54018.1"/>
    <property type="molecule type" value="Genomic_DNA"/>
</dbReference>
<organism evidence="2 3">
    <name type="scientific">Paramecium bursaria Chlorella virus IL3A</name>
    <name type="common">PBCV-IL3A</name>
    <dbReference type="NCBI Taxonomy" id="46019"/>
    <lineage>
        <taxon>Viruses</taxon>
        <taxon>Varidnaviria</taxon>
        <taxon>Bamfordvirae</taxon>
        <taxon>Nucleocytoviricota</taxon>
        <taxon>Megaviricetes</taxon>
        <taxon>Algavirales</taxon>
        <taxon>Phycodnaviridae</taxon>
        <taxon>Chlorovirus</taxon>
        <taxon>Chlorovirus illinoense</taxon>
    </lineage>
</organism>
<evidence type="ECO:0000313" key="2">
    <source>
        <dbReference type="EMBL" id="AGE54018.1"/>
    </source>
</evidence>
<organismHost>
    <name type="scientific">Chlorella</name>
    <dbReference type="NCBI Taxonomy" id="3071"/>
</organismHost>
<accession>M1H5L6</accession>
<feature type="compositionally biased region" description="Low complexity" evidence="1">
    <location>
        <begin position="23"/>
        <end position="33"/>
    </location>
</feature>
<sequence>MTLVVYKYCFTPSRVSKIKSSHTTNNQQTTNKQPIMKVPKNSGLSSKAIEYVERFSSGCQAKTALKKVVEYRDECKTFYNATEKTRNSSNKRDVDAYLADMLTRIKILAEARDYITNYISKGQNKKNDNNYKTAMKFIPTTTGDKYKYNDTEKKTVVPASTIKAFGKQPTKIPYECITNEGYTICHNDWLHNLDLIDLHGDCHYSKSFFTREPSEFVTYYNNVETTYSDEHVVKYILRYQQLAQRGGDYYLYTPEKCLEEVYKYRDVMEEQKDIAENNDDEESYEFYNERYEALERVASYFEEVGGEISDIAHRVVKSNIKYMNDNHGCNFDIPEESYDDYDWDD</sequence>
<reference evidence="2 3" key="1">
    <citation type="submission" date="2012-10" db="EMBL/GenBank/DDBJ databases">
        <title>Towards defining the chloroviruses: a genomic journey through a genus of large DNA viruses.</title>
        <authorList>
            <person name="Jeanniard A."/>
            <person name="Dunigan D.D."/>
            <person name="Gurnon J.R."/>
            <person name="Agarkova I."/>
            <person name="Kang M."/>
            <person name="Vitek J."/>
            <person name="Duncan G."/>
            <person name="McClung O.W."/>
            <person name="Larsen M."/>
            <person name="Claverie J.-M."/>
            <person name="Van Etten J.L."/>
            <person name="Blanc G."/>
        </authorList>
    </citation>
    <scope>NUCLEOTIDE SEQUENCE [LARGE SCALE GENOMIC DNA]</scope>
</reference>
<proteinExistence type="predicted"/>
<name>M1H5L6_PBCVI</name>
<gene>
    <name evidence="2" type="primary">IL-3A_658R</name>
    <name evidence="2" type="ORF">PBCVIL3A_658R</name>
</gene>